<protein>
    <submittedName>
        <fullName evidence="4">Tetratricopeptide repeat-containing protein</fullName>
    </submittedName>
</protein>
<evidence type="ECO:0000313" key="5">
    <source>
        <dbReference type="Proteomes" id="UP000184041"/>
    </source>
</evidence>
<dbReference type="PROSITE" id="PS50005">
    <property type="entry name" value="TPR"/>
    <property type="match status" value="1"/>
</dbReference>
<dbReference type="Gene3D" id="1.25.40.10">
    <property type="entry name" value="Tetratricopeptide repeat domain"/>
    <property type="match status" value="2"/>
</dbReference>
<evidence type="ECO:0000256" key="2">
    <source>
        <dbReference type="ARBA" id="ARBA00022803"/>
    </source>
</evidence>
<accession>A0A1M5F637</accession>
<dbReference type="PANTHER" id="PTHR44858">
    <property type="entry name" value="TETRATRICOPEPTIDE REPEAT PROTEIN 6"/>
    <property type="match status" value="1"/>
</dbReference>
<evidence type="ECO:0000313" key="4">
    <source>
        <dbReference type="EMBL" id="SHF86552.1"/>
    </source>
</evidence>
<dbReference type="SUPFAM" id="SSF48452">
    <property type="entry name" value="TPR-like"/>
    <property type="match status" value="1"/>
</dbReference>
<dbReference type="InterPro" id="IPR011990">
    <property type="entry name" value="TPR-like_helical_dom_sf"/>
</dbReference>
<dbReference type="OrthoDB" id="1524241at2"/>
<dbReference type="SMART" id="SM00028">
    <property type="entry name" value="TPR"/>
    <property type="match status" value="4"/>
</dbReference>
<sequence length="187" mass="21448">MGQKTDQLCERGRSFLEKGNYEQALRLFNQVLNREPNNKEALKNKVLIKISEAPREEAKESLQFALKQLPEDDELHEIAGSFHINNKDVNTGIKHLKRSIQLNGNNELAHYGLGIISANHRSDHARAIEHFSKAIKQNAEFTEAFFNRGCSYLMEDQTDKARQDLITARELGHPDAEDILEKYFAEE</sequence>
<dbReference type="RefSeq" id="WP_073065273.1">
    <property type="nucleotide sequence ID" value="NZ_FQUS01000014.1"/>
</dbReference>
<dbReference type="AlphaFoldDB" id="A0A1M5F637"/>
<dbReference type="InterPro" id="IPR013105">
    <property type="entry name" value="TPR_2"/>
</dbReference>
<dbReference type="PANTHER" id="PTHR44858:SF1">
    <property type="entry name" value="UDP-N-ACETYLGLUCOSAMINE--PEPTIDE N-ACETYLGLUCOSAMINYLTRANSFERASE SPINDLY-RELATED"/>
    <property type="match status" value="1"/>
</dbReference>
<evidence type="ECO:0000256" key="3">
    <source>
        <dbReference type="PROSITE-ProRule" id="PRU00339"/>
    </source>
</evidence>
<evidence type="ECO:0000256" key="1">
    <source>
        <dbReference type="ARBA" id="ARBA00022737"/>
    </source>
</evidence>
<keyword evidence="2 3" id="KW-0802">TPR repeat</keyword>
<gene>
    <name evidence="4" type="ORF">SAMN05443144_11464</name>
</gene>
<dbReference type="EMBL" id="FQUS01000014">
    <property type="protein sequence ID" value="SHF86552.1"/>
    <property type="molecule type" value="Genomic_DNA"/>
</dbReference>
<organism evidence="4 5">
    <name type="scientific">Fodinibius roseus</name>
    <dbReference type="NCBI Taxonomy" id="1194090"/>
    <lineage>
        <taxon>Bacteria</taxon>
        <taxon>Pseudomonadati</taxon>
        <taxon>Balneolota</taxon>
        <taxon>Balneolia</taxon>
        <taxon>Balneolales</taxon>
        <taxon>Balneolaceae</taxon>
        <taxon>Fodinibius</taxon>
    </lineage>
</organism>
<name>A0A1M5F637_9BACT</name>
<dbReference type="STRING" id="1194090.SAMN05443144_11464"/>
<keyword evidence="1" id="KW-0677">Repeat</keyword>
<reference evidence="4 5" key="1">
    <citation type="submission" date="2016-11" db="EMBL/GenBank/DDBJ databases">
        <authorList>
            <person name="Jaros S."/>
            <person name="Januszkiewicz K."/>
            <person name="Wedrychowicz H."/>
        </authorList>
    </citation>
    <scope>NUCLEOTIDE SEQUENCE [LARGE SCALE GENOMIC DNA]</scope>
    <source>
        <strain evidence="4 5">DSM 21986</strain>
    </source>
</reference>
<dbReference type="Pfam" id="PF07719">
    <property type="entry name" value="TPR_2"/>
    <property type="match status" value="1"/>
</dbReference>
<keyword evidence="5" id="KW-1185">Reference proteome</keyword>
<feature type="repeat" description="TPR" evidence="3">
    <location>
        <begin position="5"/>
        <end position="38"/>
    </location>
</feature>
<dbReference type="Proteomes" id="UP000184041">
    <property type="component" value="Unassembled WGS sequence"/>
</dbReference>
<proteinExistence type="predicted"/>
<dbReference type="InterPro" id="IPR050498">
    <property type="entry name" value="Ycf3"/>
</dbReference>
<dbReference type="InterPro" id="IPR019734">
    <property type="entry name" value="TPR_rpt"/>
</dbReference>